<comment type="caution">
    <text evidence="3">The sequence shown here is derived from an EMBL/GenBank/DDBJ whole genome shotgun (WGS) entry which is preliminary data.</text>
</comment>
<evidence type="ECO:0000313" key="3">
    <source>
        <dbReference type="EMBL" id="MFC4768011.1"/>
    </source>
</evidence>
<reference evidence="4" key="1">
    <citation type="journal article" date="2019" name="Int. J. Syst. Evol. Microbiol.">
        <title>The Global Catalogue of Microorganisms (GCM) 10K type strain sequencing project: providing services to taxonomists for standard genome sequencing and annotation.</title>
        <authorList>
            <consortium name="The Broad Institute Genomics Platform"/>
            <consortium name="The Broad Institute Genome Sequencing Center for Infectious Disease"/>
            <person name="Wu L."/>
            <person name="Ma J."/>
        </authorList>
    </citation>
    <scope>NUCLEOTIDE SEQUENCE [LARGE SCALE GENOMIC DNA]</scope>
    <source>
        <strain evidence="4">WYCCWR 12678</strain>
    </source>
</reference>
<dbReference type="PANTHER" id="PTHR37806">
    <property type="entry name" value="LMO0724 PROTEIN"/>
    <property type="match status" value="1"/>
</dbReference>
<name>A0ABV9Q0I3_9BACL</name>
<sequence>MKKRRNLFFALALSIGITGLVHKMQVNADLLFPSSGEEAVRHVPQDVSKIPPQDQNRKILIRVPAQSQAELYNGCEVTSLSMLLSAAGHPFDKNELAYWITKDGTPLQEDEDDTIISWGDPNSGFVGDITGESPGYGVYHGPVAQLIDTLLSEGAEDLTGQPFDEVLSRVASGKPVLVWATVEFQPTSSWVKWTGPHGTVTATFDEHAVLLVGFDANHVYINDPQDGTAGKAVDRQSFIAAWEQLGKQAVTFKG</sequence>
<feature type="chain" id="PRO_5046556722" evidence="1">
    <location>
        <begin position="29"/>
        <end position="254"/>
    </location>
</feature>
<dbReference type="Proteomes" id="UP001596002">
    <property type="component" value="Unassembled WGS sequence"/>
</dbReference>
<protein>
    <submittedName>
        <fullName evidence="3">C39 family peptidase</fullName>
    </submittedName>
</protein>
<keyword evidence="4" id="KW-1185">Reference proteome</keyword>
<organism evidence="3 4">
    <name type="scientific">Effusibacillus consociatus</name>
    <dbReference type="NCBI Taxonomy" id="1117041"/>
    <lineage>
        <taxon>Bacteria</taxon>
        <taxon>Bacillati</taxon>
        <taxon>Bacillota</taxon>
        <taxon>Bacilli</taxon>
        <taxon>Bacillales</taxon>
        <taxon>Alicyclobacillaceae</taxon>
        <taxon>Effusibacillus</taxon>
    </lineage>
</organism>
<dbReference type="Pfam" id="PF13529">
    <property type="entry name" value="Peptidase_C39_2"/>
    <property type="match status" value="1"/>
</dbReference>
<dbReference type="InterPro" id="IPR016997">
    <property type="entry name" value="UCP032442"/>
</dbReference>
<feature type="signal peptide" evidence="1">
    <location>
        <begin position="1"/>
        <end position="28"/>
    </location>
</feature>
<accession>A0ABV9Q0I3</accession>
<feature type="domain" description="Peptidase C39-like" evidence="2">
    <location>
        <begin position="62"/>
        <end position="224"/>
    </location>
</feature>
<dbReference type="RefSeq" id="WP_380025933.1">
    <property type="nucleotide sequence ID" value="NZ_JBHSHC010000096.1"/>
</dbReference>
<evidence type="ECO:0000256" key="1">
    <source>
        <dbReference type="SAM" id="SignalP"/>
    </source>
</evidence>
<dbReference type="Gene3D" id="3.90.70.10">
    <property type="entry name" value="Cysteine proteinases"/>
    <property type="match status" value="1"/>
</dbReference>
<dbReference type="PANTHER" id="PTHR37806:SF1">
    <property type="entry name" value="PEPTIDASE C39-LIKE DOMAIN-CONTAINING PROTEIN"/>
    <property type="match status" value="1"/>
</dbReference>
<evidence type="ECO:0000259" key="2">
    <source>
        <dbReference type="Pfam" id="PF13529"/>
    </source>
</evidence>
<gene>
    <name evidence="3" type="ORF">ACFO8Q_11685</name>
</gene>
<keyword evidence="1" id="KW-0732">Signal</keyword>
<dbReference type="InterPro" id="IPR039564">
    <property type="entry name" value="Peptidase_C39-like"/>
</dbReference>
<proteinExistence type="predicted"/>
<evidence type="ECO:0000313" key="4">
    <source>
        <dbReference type="Proteomes" id="UP001596002"/>
    </source>
</evidence>
<dbReference type="PIRSF" id="PIRSF032442">
    <property type="entry name" value="UCP032442"/>
    <property type="match status" value="1"/>
</dbReference>
<dbReference type="EMBL" id="JBHSHC010000096">
    <property type="protein sequence ID" value="MFC4768011.1"/>
    <property type="molecule type" value="Genomic_DNA"/>
</dbReference>